<organism evidence="8 9">
    <name type="scientific">Aquimonas voraii</name>
    <dbReference type="NCBI Taxonomy" id="265719"/>
    <lineage>
        <taxon>Bacteria</taxon>
        <taxon>Pseudomonadati</taxon>
        <taxon>Pseudomonadota</taxon>
        <taxon>Gammaproteobacteria</taxon>
        <taxon>Lysobacterales</taxon>
        <taxon>Lysobacteraceae</taxon>
        <taxon>Aquimonas</taxon>
    </lineage>
</organism>
<evidence type="ECO:0000256" key="4">
    <source>
        <dbReference type="ARBA" id="ARBA00022989"/>
    </source>
</evidence>
<evidence type="ECO:0000256" key="5">
    <source>
        <dbReference type="ARBA" id="ARBA00023136"/>
    </source>
</evidence>
<dbReference type="PANTHER" id="PTHR11819">
    <property type="entry name" value="SOLUTE CARRIER FAMILY 5"/>
    <property type="match status" value="1"/>
</dbReference>
<dbReference type="PANTHER" id="PTHR11819:SF195">
    <property type="entry name" value="SODIUM_GLUCOSE COTRANSPORTER 4"/>
    <property type="match status" value="1"/>
</dbReference>
<comment type="subcellular location">
    <subcellularLocation>
        <location evidence="1">Membrane</location>
        <topology evidence="1">Multi-pass membrane protein</topology>
    </subcellularLocation>
</comment>
<dbReference type="Proteomes" id="UP000199603">
    <property type="component" value="Unassembled WGS sequence"/>
</dbReference>
<evidence type="ECO:0000256" key="7">
    <source>
        <dbReference type="SAM" id="Phobius"/>
    </source>
</evidence>
<sequence length="470" mass="50597">MTSSALQWSIFIGLTLLVAALTWWFCRRAEHSGEASREYFLAGGGLAWPVVAGSLLLTNISAEQIVGMNGAQMALVAWWEFGAAVALIVLAKVLVPLYYKYRCTTTTELLEHRFGDSGIRAGVGLLFLFGYQFILLPVVLYTGAVFMKSMFALDFSVLSIAAALAAAGLAYAAFGGLRAIAISDTFNGVGLLVMGLAVTAFAMSAIDWDLSGIPAERFSLIGDADSDIPWTTLLTGMFFAHLFYWGTNMVIVQRAMAARTVREAQKGIYAAAAFKLVIPLIVVLPGIIAYKLYGDIGDVAYGRLVGDVLPPWLSGAFAAVIAGAVLSSFNSCLNSAAALYTLDLHVRYIDPKANVRRIGQAVAVVASVVAVALVPLYQNSQSIIATLQQLNGLYSMPVLAVFLAAVFFQRPDPRAAKIALVFGAALYAYFTFWWTPLHYLHLMFITLFSALGLMWGLGRVLPPRVATGSH</sequence>
<name>A0A1G7A4M6_9GAMM</name>
<reference evidence="8 9" key="1">
    <citation type="submission" date="2016-10" db="EMBL/GenBank/DDBJ databases">
        <authorList>
            <person name="de Groot N.N."/>
        </authorList>
    </citation>
    <scope>NUCLEOTIDE SEQUENCE [LARGE SCALE GENOMIC DNA]</scope>
    <source>
        <strain evidence="8 9">DSM 16957</strain>
    </source>
</reference>
<dbReference type="InterPro" id="IPR038377">
    <property type="entry name" value="Na/Glc_symporter_sf"/>
</dbReference>
<feature type="transmembrane region" description="Helical" evidence="7">
    <location>
        <begin position="186"/>
        <end position="208"/>
    </location>
</feature>
<dbReference type="NCBIfam" id="NF007790">
    <property type="entry name" value="PRK10484.1"/>
    <property type="match status" value="1"/>
</dbReference>
<feature type="transmembrane region" description="Helical" evidence="7">
    <location>
        <begin position="440"/>
        <end position="461"/>
    </location>
</feature>
<feature type="transmembrane region" description="Helical" evidence="7">
    <location>
        <begin position="228"/>
        <end position="247"/>
    </location>
</feature>
<keyword evidence="4 7" id="KW-1133">Transmembrane helix</keyword>
<dbReference type="NCBIfam" id="TIGR00813">
    <property type="entry name" value="sss"/>
    <property type="match status" value="1"/>
</dbReference>
<evidence type="ECO:0000256" key="6">
    <source>
        <dbReference type="RuleBase" id="RU362091"/>
    </source>
</evidence>
<evidence type="ECO:0000256" key="2">
    <source>
        <dbReference type="ARBA" id="ARBA00006434"/>
    </source>
</evidence>
<dbReference type="AlphaFoldDB" id="A0A1G7A4M6"/>
<evidence type="ECO:0000313" key="9">
    <source>
        <dbReference type="Proteomes" id="UP000199603"/>
    </source>
</evidence>
<dbReference type="GO" id="GO:0005412">
    <property type="term" value="F:D-glucose:sodium symporter activity"/>
    <property type="evidence" value="ECO:0007669"/>
    <property type="project" value="TreeGrafter"/>
</dbReference>
<feature type="transmembrane region" description="Helical" evidence="7">
    <location>
        <begin position="6"/>
        <end position="26"/>
    </location>
</feature>
<comment type="similarity">
    <text evidence="2 6">Belongs to the sodium:solute symporter (SSF) (TC 2.A.21) family.</text>
</comment>
<feature type="transmembrane region" description="Helical" evidence="7">
    <location>
        <begin position="38"/>
        <end position="57"/>
    </location>
</feature>
<dbReference type="Pfam" id="PF00474">
    <property type="entry name" value="SSF"/>
    <property type="match status" value="1"/>
</dbReference>
<gene>
    <name evidence="8" type="ORF">SAMN04488509_11913</name>
</gene>
<dbReference type="CDD" id="cd10328">
    <property type="entry name" value="SLC5sbd_YidK"/>
    <property type="match status" value="1"/>
</dbReference>
<feature type="transmembrane region" description="Helical" evidence="7">
    <location>
        <begin position="268"/>
        <end position="292"/>
    </location>
</feature>
<feature type="transmembrane region" description="Helical" evidence="7">
    <location>
        <begin position="312"/>
        <end position="340"/>
    </location>
</feature>
<evidence type="ECO:0000256" key="3">
    <source>
        <dbReference type="ARBA" id="ARBA00022692"/>
    </source>
</evidence>
<dbReference type="PROSITE" id="PS50283">
    <property type="entry name" value="NA_SOLUT_SYMP_3"/>
    <property type="match status" value="1"/>
</dbReference>
<feature type="transmembrane region" description="Helical" evidence="7">
    <location>
        <begin position="415"/>
        <end position="434"/>
    </location>
</feature>
<proteinExistence type="inferred from homology"/>
<feature type="transmembrane region" description="Helical" evidence="7">
    <location>
        <begin position="77"/>
        <end position="99"/>
    </location>
</feature>
<accession>A0A1G7A4M6</accession>
<evidence type="ECO:0000313" key="8">
    <source>
        <dbReference type="EMBL" id="SDE09878.1"/>
    </source>
</evidence>
<feature type="transmembrane region" description="Helical" evidence="7">
    <location>
        <begin position="150"/>
        <end position="174"/>
    </location>
</feature>
<dbReference type="InterPro" id="IPR001734">
    <property type="entry name" value="Na/solute_symporter"/>
</dbReference>
<keyword evidence="5 7" id="KW-0472">Membrane</keyword>
<feature type="transmembrane region" description="Helical" evidence="7">
    <location>
        <begin position="390"/>
        <end position="408"/>
    </location>
</feature>
<feature type="transmembrane region" description="Helical" evidence="7">
    <location>
        <begin position="361"/>
        <end position="378"/>
    </location>
</feature>
<feature type="transmembrane region" description="Helical" evidence="7">
    <location>
        <begin position="119"/>
        <end position="144"/>
    </location>
</feature>
<dbReference type="RefSeq" id="WP_091245810.1">
    <property type="nucleotide sequence ID" value="NZ_FNAG01000019.1"/>
</dbReference>
<dbReference type="EMBL" id="FNAG01000019">
    <property type="protein sequence ID" value="SDE09878.1"/>
    <property type="molecule type" value="Genomic_DNA"/>
</dbReference>
<dbReference type="OrthoDB" id="9814523at2"/>
<keyword evidence="9" id="KW-1185">Reference proteome</keyword>
<keyword evidence="3 7" id="KW-0812">Transmembrane</keyword>
<dbReference type="GO" id="GO:0005886">
    <property type="term" value="C:plasma membrane"/>
    <property type="evidence" value="ECO:0007669"/>
    <property type="project" value="TreeGrafter"/>
</dbReference>
<protein>
    <submittedName>
        <fullName evidence="8">Solute:Na+ symporter, SSS family</fullName>
    </submittedName>
</protein>
<evidence type="ECO:0000256" key="1">
    <source>
        <dbReference type="ARBA" id="ARBA00004141"/>
    </source>
</evidence>
<dbReference type="Gene3D" id="1.20.1730.10">
    <property type="entry name" value="Sodium/glucose cotransporter"/>
    <property type="match status" value="1"/>
</dbReference>